<proteinExistence type="predicted"/>
<reference evidence="2 3" key="1">
    <citation type="submission" date="2016-10" db="EMBL/GenBank/DDBJ databases">
        <authorList>
            <person name="de Groot N.N."/>
        </authorList>
    </citation>
    <scope>NUCLEOTIDE SEQUENCE [LARGE SCALE GENOMIC DNA]</scope>
    <source>
        <strain evidence="2 3">ATCC 35022</strain>
    </source>
</reference>
<dbReference type="AlphaFoldDB" id="A0A1G6DAM6"/>
<keyword evidence="1" id="KW-0812">Transmembrane</keyword>
<dbReference type="Pfam" id="PF04964">
    <property type="entry name" value="Flp_Fap"/>
    <property type="match status" value="1"/>
</dbReference>
<feature type="transmembrane region" description="Helical" evidence="1">
    <location>
        <begin position="21"/>
        <end position="42"/>
    </location>
</feature>
<sequence length="59" mass="6153">MKTLVEIANRLAHDETGSTSIEYALIGTLISVAIIGGAIALGDQLGVTYTDLSKKFSGK</sequence>
<evidence type="ECO:0000313" key="3">
    <source>
        <dbReference type="Proteomes" id="UP000199071"/>
    </source>
</evidence>
<dbReference type="RefSeq" id="WP_090877782.1">
    <property type="nucleotide sequence ID" value="NZ_FMXQ01000006.1"/>
</dbReference>
<keyword evidence="1" id="KW-0472">Membrane</keyword>
<dbReference type="EMBL" id="FMXQ01000006">
    <property type="protein sequence ID" value="SDB42216.1"/>
    <property type="molecule type" value="Genomic_DNA"/>
</dbReference>
<evidence type="ECO:0000256" key="1">
    <source>
        <dbReference type="SAM" id="Phobius"/>
    </source>
</evidence>
<dbReference type="InterPro" id="IPR007047">
    <property type="entry name" value="Flp_Fap"/>
</dbReference>
<dbReference type="OrthoDB" id="5325135at2"/>
<keyword evidence="1" id="KW-1133">Transmembrane helix</keyword>
<dbReference type="STRING" id="665467.SAMN02982931_03250"/>
<organism evidence="2 3">
    <name type="scientific">Bauldia litoralis</name>
    <dbReference type="NCBI Taxonomy" id="665467"/>
    <lineage>
        <taxon>Bacteria</taxon>
        <taxon>Pseudomonadati</taxon>
        <taxon>Pseudomonadota</taxon>
        <taxon>Alphaproteobacteria</taxon>
        <taxon>Hyphomicrobiales</taxon>
        <taxon>Kaistiaceae</taxon>
        <taxon>Bauldia</taxon>
    </lineage>
</organism>
<gene>
    <name evidence="2" type="ORF">SAMN02982931_03250</name>
</gene>
<keyword evidence="3" id="KW-1185">Reference proteome</keyword>
<protein>
    <submittedName>
        <fullName evidence="2">Pilus assembly protein Flp/PilA</fullName>
    </submittedName>
</protein>
<evidence type="ECO:0000313" key="2">
    <source>
        <dbReference type="EMBL" id="SDB42216.1"/>
    </source>
</evidence>
<dbReference type="Proteomes" id="UP000199071">
    <property type="component" value="Unassembled WGS sequence"/>
</dbReference>
<accession>A0A1G6DAM6</accession>
<name>A0A1G6DAM6_9HYPH</name>